<feature type="compositionally biased region" description="Low complexity" evidence="1">
    <location>
        <begin position="340"/>
        <end position="350"/>
    </location>
</feature>
<accession>A0A7D5UVG6</accession>
<dbReference type="EMBL" id="CP058933">
    <property type="protein sequence ID" value="QLI67810.1"/>
    <property type="molecule type" value="Genomic_DNA"/>
</dbReference>
<gene>
    <name evidence="3" type="ORF">G6M90_00g031100</name>
</gene>
<organism evidence="3 4">
    <name type="scientific">Metarhizium brunneum</name>
    <dbReference type="NCBI Taxonomy" id="500148"/>
    <lineage>
        <taxon>Eukaryota</taxon>
        <taxon>Fungi</taxon>
        <taxon>Dikarya</taxon>
        <taxon>Ascomycota</taxon>
        <taxon>Pezizomycotina</taxon>
        <taxon>Sordariomycetes</taxon>
        <taxon>Hypocreomycetidae</taxon>
        <taxon>Hypocreales</taxon>
        <taxon>Clavicipitaceae</taxon>
        <taxon>Metarhizium</taxon>
    </lineage>
</organism>
<dbReference type="OrthoDB" id="4939891at2759"/>
<feature type="compositionally biased region" description="Low complexity" evidence="1">
    <location>
        <begin position="430"/>
        <end position="446"/>
    </location>
</feature>
<feature type="region of interest" description="Disordered" evidence="1">
    <location>
        <begin position="558"/>
        <end position="589"/>
    </location>
</feature>
<dbReference type="GeneID" id="26247541"/>
<dbReference type="RefSeq" id="XP_014539630.1">
    <property type="nucleotide sequence ID" value="XM_014684144.1"/>
</dbReference>
<protein>
    <submittedName>
        <fullName evidence="3">Uncharacterized protein</fullName>
    </submittedName>
</protein>
<evidence type="ECO:0000313" key="4">
    <source>
        <dbReference type="Proteomes" id="UP000510686"/>
    </source>
</evidence>
<dbReference type="KEGG" id="mbrn:26247541"/>
<reference evidence="3 4" key="1">
    <citation type="submission" date="2020-07" db="EMBL/GenBank/DDBJ databases">
        <title>Telomere length de novo assembly of all 7 chromosomes of the fungus, Metarhizium brunneum, using a novel assembly pipeline.</title>
        <authorList>
            <person name="Saud z."/>
            <person name="Kortsinoglou A."/>
            <person name="Kouvelis V.N."/>
            <person name="Butt T.M."/>
        </authorList>
    </citation>
    <scope>NUCLEOTIDE SEQUENCE [LARGE SCALE GENOMIC DNA]</scope>
    <source>
        <strain evidence="3 4">4556</strain>
    </source>
</reference>
<sequence>MASLRWTKWLVLLVHVLWASNIVAALPPPTYVYHVTSKKPNFMGRGGLPLQRERPRVWGQGLSDYINTGMRTANGRLLYAPLGYQEVRQALRAWADPTSSYDQLLNIAVGGWPYLYRIRPGPSTVNGPQDGSFYQTTGWPTDQIEWYSPLPDISGSPPSQQAIHDMSDEALDQYIGRLKWAVVKSHIDHCMRVAAAATRPVLRNNDPNEQRRRIDEIVNAALEGCLCCSTHNPNPGPPPTGDQAAHPGPSTRGDCERKSAEIVKGLTPDPDPARWEEVAWQLVNVCDPSQSEEPVAGPSGLQQRCREAVDKKLKPVIEKSEAQRRPVPEVIAQAQQAICSPSASDQAPESSSDEPPPKKSKDATERCNRDVSNVLAVFNDVGPGQEQGIIDYLVGSDHAPPRDLCFSAGVYEYFSGFPWDMLDDQGQDEAALPAEPEQQQPGQEPQQEQDQDEQLGVQQWPDFLNLVLQRFHVDERRLVVYLDQNDGLSSLQQEHAPIYSLLQQTFPSLLGVLRQIAEAGLTFGSCLPGPPSSPKARATQGKKDELCAKVLAAIGESAKAPGSKQKENDKAPSTSPSTPPSAPQDNTSPSALKTIAAIGVPLAGAGLGAFAASAAGEGLLASTAASLGIGAAVGTAEGVEGAVSTVVYSMPQRVGQILTRALTRVSRLGHRLSNPLLRRITSDAVRAATRRAAERIPLLP</sequence>
<feature type="chain" id="PRO_5028841742" evidence="2">
    <location>
        <begin position="26"/>
        <end position="700"/>
    </location>
</feature>
<feature type="region of interest" description="Disordered" evidence="1">
    <location>
        <begin position="336"/>
        <end position="366"/>
    </location>
</feature>
<dbReference type="Proteomes" id="UP000510686">
    <property type="component" value="Chromosome 2"/>
</dbReference>
<evidence type="ECO:0000256" key="1">
    <source>
        <dbReference type="SAM" id="MobiDB-lite"/>
    </source>
</evidence>
<feature type="signal peptide" evidence="2">
    <location>
        <begin position="1"/>
        <end position="25"/>
    </location>
</feature>
<evidence type="ECO:0000313" key="3">
    <source>
        <dbReference type="EMBL" id="QLI67810.1"/>
    </source>
</evidence>
<keyword evidence="2" id="KW-0732">Signal</keyword>
<dbReference type="AlphaFoldDB" id="A0A7D5UVG6"/>
<proteinExistence type="predicted"/>
<feature type="region of interest" description="Disordered" evidence="1">
    <location>
        <begin position="236"/>
        <end position="255"/>
    </location>
</feature>
<name>A0A7D5UVG6_9HYPO</name>
<feature type="region of interest" description="Disordered" evidence="1">
    <location>
        <begin position="430"/>
        <end position="454"/>
    </location>
</feature>
<evidence type="ECO:0000256" key="2">
    <source>
        <dbReference type="SAM" id="SignalP"/>
    </source>
</evidence>
<feature type="compositionally biased region" description="Basic and acidic residues" evidence="1">
    <location>
        <begin position="355"/>
        <end position="366"/>
    </location>
</feature>
<keyword evidence="4" id="KW-1185">Reference proteome</keyword>